<sequence>MLFLESPAGVGFSYSNTTSDYDDASDKNTAGDSYVFLVNWLERFPQYKSRDFYITGESYAGHYVPQLAYTILHNNKKTNQTIINIKGIAIGNAWIDDETSLKGLYDHWWTHAIISDTTHDAIFRYCDFASGSLSDMCHNITDKTWEDVRKIDVYNIYAPICLTPNQRNTSAIPGSINKYDPCSSYILEFYLNDSMVQNALHVKPTSWDLCSGDVDARVPVTSSRYSINTLNLPIQTAWRPWYHNNEVITILTCFCKFIYTIAPCNTRVNHNYNVKKNMFII</sequence>
<protein>
    <recommendedName>
        <fullName evidence="4">Carboxypeptidase</fullName>
        <ecNumber evidence="4">3.4.16.-</ecNumber>
    </recommendedName>
</protein>
<evidence type="ECO:0000256" key="4">
    <source>
        <dbReference type="RuleBase" id="RU361156"/>
    </source>
</evidence>
<dbReference type="Gene3D" id="6.10.250.940">
    <property type="match status" value="1"/>
</dbReference>
<comment type="similarity">
    <text evidence="2 4">Belongs to the peptidase S10 family.</text>
</comment>
<dbReference type="GO" id="GO:0004185">
    <property type="term" value="F:serine-type carboxypeptidase activity"/>
    <property type="evidence" value="ECO:0000318"/>
    <property type="project" value="GO_Central"/>
</dbReference>
<dbReference type="GO" id="GO:0006508">
    <property type="term" value="P:proteolysis"/>
    <property type="evidence" value="ECO:0007669"/>
    <property type="project" value="UniProtKB-KW"/>
</dbReference>
<organism evidence="5 6">
    <name type="scientific">Helianthus annuus</name>
    <name type="common">Common sunflower</name>
    <dbReference type="NCBI Taxonomy" id="4232"/>
    <lineage>
        <taxon>Eukaryota</taxon>
        <taxon>Viridiplantae</taxon>
        <taxon>Streptophyta</taxon>
        <taxon>Embryophyta</taxon>
        <taxon>Tracheophyta</taxon>
        <taxon>Spermatophyta</taxon>
        <taxon>Magnoliopsida</taxon>
        <taxon>eudicotyledons</taxon>
        <taxon>Gunneridae</taxon>
        <taxon>Pentapetalae</taxon>
        <taxon>asterids</taxon>
        <taxon>campanulids</taxon>
        <taxon>Asterales</taxon>
        <taxon>Asteraceae</taxon>
        <taxon>Asteroideae</taxon>
        <taxon>Heliantheae alliance</taxon>
        <taxon>Heliantheae</taxon>
        <taxon>Helianthus</taxon>
    </lineage>
</organism>
<dbReference type="InterPro" id="IPR029058">
    <property type="entry name" value="AB_hydrolase_fold"/>
</dbReference>
<keyword evidence="4" id="KW-0645">Protease</keyword>
<comment type="subcellular location">
    <subcellularLocation>
        <location evidence="1">Secreted</location>
    </subcellularLocation>
</comment>
<dbReference type="PANTHER" id="PTHR11802">
    <property type="entry name" value="SERINE PROTEASE FAMILY S10 SERINE CARBOXYPEPTIDASE"/>
    <property type="match status" value="1"/>
</dbReference>
<dbReference type="InterPro" id="IPR018202">
    <property type="entry name" value="Ser_caboxypep_ser_AS"/>
</dbReference>
<dbReference type="PRINTS" id="PR00724">
    <property type="entry name" value="CRBOXYPTASEC"/>
</dbReference>
<name>A0A9K3I4W2_HELAN</name>
<dbReference type="GO" id="GO:0005576">
    <property type="term" value="C:extracellular region"/>
    <property type="evidence" value="ECO:0007669"/>
    <property type="project" value="UniProtKB-SubCell"/>
</dbReference>
<dbReference type="EC" id="3.4.16.-" evidence="4"/>
<keyword evidence="4 5" id="KW-0378">Hydrolase</keyword>
<dbReference type="AlphaFoldDB" id="A0A9K3I4W2"/>
<dbReference type="Proteomes" id="UP000215914">
    <property type="component" value="Unassembled WGS sequence"/>
</dbReference>
<dbReference type="PANTHER" id="PTHR11802:SF511">
    <property type="entry name" value="CARBOXYPEPTIDASE"/>
    <property type="match status" value="1"/>
</dbReference>
<keyword evidence="4 5" id="KW-0121">Carboxypeptidase</keyword>
<reference evidence="5" key="1">
    <citation type="journal article" date="2017" name="Nature">
        <title>The sunflower genome provides insights into oil metabolism, flowering and Asterid evolution.</title>
        <authorList>
            <person name="Badouin H."/>
            <person name="Gouzy J."/>
            <person name="Grassa C.J."/>
            <person name="Murat F."/>
            <person name="Staton S.E."/>
            <person name="Cottret L."/>
            <person name="Lelandais-Briere C."/>
            <person name="Owens G.L."/>
            <person name="Carrere S."/>
            <person name="Mayjonade B."/>
            <person name="Legrand L."/>
            <person name="Gill N."/>
            <person name="Kane N.C."/>
            <person name="Bowers J.E."/>
            <person name="Hubner S."/>
            <person name="Bellec A."/>
            <person name="Berard A."/>
            <person name="Berges H."/>
            <person name="Blanchet N."/>
            <person name="Boniface M.C."/>
            <person name="Brunel D."/>
            <person name="Catrice O."/>
            <person name="Chaidir N."/>
            <person name="Claudel C."/>
            <person name="Donnadieu C."/>
            <person name="Faraut T."/>
            <person name="Fievet G."/>
            <person name="Helmstetter N."/>
            <person name="King M."/>
            <person name="Knapp S.J."/>
            <person name="Lai Z."/>
            <person name="Le Paslier M.C."/>
            <person name="Lippi Y."/>
            <person name="Lorenzon L."/>
            <person name="Mandel J.R."/>
            <person name="Marage G."/>
            <person name="Marchand G."/>
            <person name="Marquand E."/>
            <person name="Bret-Mestries E."/>
            <person name="Morien E."/>
            <person name="Nambeesan S."/>
            <person name="Nguyen T."/>
            <person name="Pegot-Espagnet P."/>
            <person name="Pouilly N."/>
            <person name="Raftis F."/>
            <person name="Sallet E."/>
            <person name="Schiex T."/>
            <person name="Thomas J."/>
            <person name="Vandecasteele C."/>
            <person name="Vares D."/>
            <person name="Vear F."/>
            <person name="Vautrin S."/>
            <person name="Crespi M."/>
            <person name="Mangin B."/>
            <person name="Burke J.M."/>
            <person name="Salse J."/>
            <person name="Munos S."/>
            <person name="Vincourt P."/>
            <person name="Rieseberg L.H."/>
            <person name="Langlade N.B."/>
        </authorList>
    </citation>
    <scope>NUCLEOTIDE SEQUENCE</scope>
    <source>
        <tissue evidence="5">Leaves</tissue>
    </source>
</reference>
<evidence type="ECO:0000313" key="5">
    <source>
        <dbReference type="EMBL" id="KAF5789940.1"/>
    </source>
</evidence>
<dbReference type="PROSITE" id="PS00131">
    <property type="entry name" value="CARBOXYPEPT_SER_SER"/>
    <property type="match status" value="1"/>
</dbReference>
<dbReference type="InterPro" id="IPR001563">
    <property type="entry name" value="Peptidase_S10"/>
</dbReference>
<reference evidence="5" key="2">
    <citation type="submission" date="2020-06" db="EMBL/GenBank/DDBJ databases">
        <title>Helianthus annuus Genome sequencing and assembly Release 2.</title>
        <authorList>
            <person name="Gouzy J."/>
            <person name="Langlade N."/>
            <person name="Munos S."/>
        </authorList>
    </citation>
    <scope>NUCLEOTIDE SEQUENCE</scope>
    <source>
        <tissue evidence="5">Leaves</tissue>
    </source>
</reference>
<dbReference type="EMBL" id="MNCJ02000324">
    <property type="protein sequence ID" value="KAF5789940.1"/>
    <property type="molecule type" value="Genomic_DNA"/>
</dbReference>
<evidence type="ECO:0000256" key="1">
    <source>
        <dbReference type="ARBA" id="ARBA00004613"/>
    </source>
</evidence>
<proteinExistence type="inferred from homology"/>
<gene>
    <name evidence="5" type="ORF">HanXRQr2_Chr09g0377211</name>
</gene>
<evidence type="ECO:0000256" key="2">
    <source>
        <dbReference type="ARBA" id="ARBA00009431"/>
    </source>
</evidence>
<keyword evidence="3" id="KW-0964">Secreted</keyword>
<comment type="caution">
    <text evidence="5">The sequence shown here is derived from an EMBL/GenBank/DDBJ whole genome shotgun (WGS) entry which is preliminary data.</text>
</comment>
<evidence type="ECO:0000313" key="6">
    <source>
        <dbReference type="Proteomes" id="UP000215914"/>
    </source>
</evidence>
<accession>A0A9K3I4W2</accession>
<dbReference type="FunFam" id="3.40.50.1820:FF:000409">
    <property type="entry name" value="Carboxypeptidase"/>
    <property type="match status" value="1"/>
</dbReference>
<evidence type="ECO:0000256" key="3">
    <source>
        <dbReference type="ARBA" id="ARBA00022525"/>
    </source>
</evidence>
<keyword evidence="6" id="KW-1185">Reference proteome</keyword>
<dbReference type="Pfam" id="PF00450">
    <property type="entry name" value="Peptidase_S10"/>
    <property type="match status" value="1"/>
</dbReference>
<dbReference type="Gene3D" id="3.40.50.1820">
    <property type="entry name" value="alpha/beta hydrolase"/>
    <property type="match status" value="1"/>
</dbReference>
<dbReference type="Gramene" id="mRNA:HanXRQr2_Chr09g0377211">
    <property type="protein sequence ID" value="mRNA:HanXRQr2_Chr09g0377211"/>
    <property type="gene ID" value="HanXRQr2_Chr09g0377211"/>
</dbReference>
<dbReference type="SUPFAM" id="SSF53474">
    <property type="entry name" value="alpha/beta-Hydrolases"/>
    <property type="match status" value="1"/>
</dbReference>